<reference evidence="3" key="2">
    <citation type="submission" date="2015-01" db="EMBL/GenBank/DDBJ databases">
        <title>Evolutionary Origins and Diversification of the Mycorrhizal Mutualists.</title>
        <authorList>
            <consortium name="DOE Joint Genome Institute"/>
            <consortium name="Mycorrhizal Genomics Consortium"/>
            <person name="Kohler A."/>
            <person name="Kuo A."/>
            <person name="Nagy L.G."/>
            <person name="Floudas D."/>
            <person name="Copeland A."/>
            <person name="Barry K.W."/>
            <person name="Cichocki N."/>
            <person name="Veneault-Fourrey C."/>
            <person name="LaButti K."/>
            <person name="Lindquist E.A."/>
            <person name="Lipzen A."/>
            <person name="Lundell T."/>
            <person name="Morin E."/>
            <person name="Murat C."/>
            <person name="Riley R."/>
            <person name="Ohm R."/>
            <person name="Sun H."/>
            <person name="Tunlid A."/>
            <person name="Henrissat B."/>
            <person name="Grigoriev I.V."/>
            <person name="Hibbett D.S."/>
            <person name="Martin F."/>
        </authorList>
    </citation>
    <scope>NUCLEOTIDE SEQUENCE [LARGE SCALE GENOMIC DNA]</scope>
    <source>
        <strain evidence="3">ATCC 200175</strain>
    </source>
</reference>
<dbReference type="Gene3D" id="3.10.129.10">
    <property type="entry name" value="Hotdog Thioesterase"/>
    <property type="match status" value="1"/>
</dbReference>
<dbReference type="AlphaFoldDB" id="A0A0C9TTI4"/>
<dbReference type="Pfam" id="PF03061">
    <property type="entry name" value="4HBT"/>
    <property type="match status" value="1"/>
</dbReference>
<accession>A0A0C9TTI4</accession>
<dbReference type="SUPFAM" id="SSF54637">
    <property type="entry name" value="Thioesterase/thiol ester dehydrase-isomerase"/>
    <property type="match status" value="1"/>
</dbReference>
<dbReference type="HOGENOM" id="CLU_085799_2_0_1"/>
<dbReference type="EMBL" id="KN819386">
    <property type="protein sequence ID" value="KIJ11137.1"/>
    <property type="molecule type" value="Genomic_DNA"/>
</dbReference>
<reference evidence="2 3" key="1">
    <citation type="submission" date="2014-06" db="EMBL/GenBank/DDBJ databases">
        <authorList>
            <consortium name="DOE Joint Genome Institute"/>
            <person name="Kuo A."/>
            <person name="Kohler A."/>
            <person name="Nagy L.G."/>
            <person name="Floudas D."/>
            <person name="Copeland A."/>
            <person name="Barry K.W."/>
            <person name="Cichocki N."/>
            <person name="Veneault-Fourrey C."/>
            <person name="LaButti K."/>
            <person name="Lindquist E.A."/>
            <person name="Lipzen A."/>
            <person name="Lundell T."/>
            <person name="Morin E."/>
            <person name="Murat C."/>
            <person name="Sun H."/>
            <person name="Tunlid A."/>
            <person name="Henrissat B."/>
            <person name="Grigoriev I.V."/>
            <person name="Hibbett D.S."/>
            <person name="Martin F."/>
            <person name="Nordberg H.P."/>
            <person name="Cantor M.N."/>
            <person name="Hua S.X."/>
        </authorList>
    </citation>
    <scope>NUCLEOTIDE SEQUENCE [LARGE SCALE GENOMIC DNA]</scope>
    <source>
        <strain evidence="2 3">ATCC 200175</strain>
    </source>
</reference>
<evidence type="ECO:0000313" key="3">
    <source>
        <dbReference type="Proteomes" id="UP000053647"/>
    </source>
</evidence>
<evidence type="ECO:0000259" key="1">
    <source>
        <dbReference type="Pfam" id="PF03061"/>
    </source>
</evidence>
<feature type="domain" description="Thioesterase" evidence="1">
    <location>
        <begin position="94"/>
        <end position="147"/>
    </location>
</feature>
<protein>
    <recommendedName>
        <fullName evidence="1">Thioesterase domain-containing protein</fullName>
    </recommendedName>
</protein>
<dbReference type="InterPro" id="IPR006683">
    <property type="entry name" value="Thioestr_dom"/>
</dbReference>
<dbReference type="InterPro" id="IPR029069">
    <property type="entry name" value="HotDog_dom_sf"/>
</dbReference>
<proteinExistence type="predicted"/>
<gene>
    <name evidence="2" type="ORF">PAXINDRAFT_171928</name>
</gene>
<dbReference type="Proteomes" id="UP000053647">
    <property type="component" value="Unassembled WGS sequence"/>
</dbReference>
<name>A0A0C9TTI4_PAXIN</name>
<evidence type="ECO:0000313" key="2">
    <source>
        <dbReference type="EMBL" id="KIJ11137.1"/>
    </source>
</evidence>
<sequence>MDTREWIDAAAIGGNASKELKQSLLDLVTAAAKSVKVRGIRGFEPEIASRLEWTEISVLRKAEEREKLEGRVGFETTVEDDNCSIMPIALLRLATTGKADLGVSQSINILFHAPAMAGDRLRIVGTTISLGSRTLSSRCEIWNATHHRLVASGVHTGMSASDLRASSRL</sequence>
<organism evidence="2 3">
    <name type="scientific">Paxillus involutus ATCC 200175</name>
    <dbReference type="NCBI Taxonomy" id="664439"/>
    <lineage>
        <taxon>Eukaryota</taxon>
        <taxon>Fungi</taxon>
        <taxon>Dikarya</taxon>
        <taxon>Basidiomycota</taxon>
        <taxon>Agaricomycotina</taxon>
        <taxon>Agaricomycetes</taxon>
        <taxon>Agaricomycetidae</taxon>
        <taxon>Boletales</taxon>
        <taxon>Paxilineae</taxon>
        <taxon>Paxillaceae</taxon>
        <taxon>Paxillus</taxon>
    </lineage>
</organism>
<keyword evidence="3" id="KW-1185">Reference proteome</keyword>
<dbReference type="OrthoDB" id="2831072at2759"/>